<dbReference type="EMBL" id="CAJHUC010000762">
    <property type="protein sequence ID" value="CAD7698104.1"/>
    <property type="molecule type" value="Genomic_DNA"/>
</dbReference>
<feature type="transmembrane region" description="Helical" evidence="5">
    <location>
        <begin position="319"/>
        <end position="342"/>
    </location>
</feature>
<name>A0A8S1IT10_9CHLO</name>
<dbReference type="InterPro" id="IPR036259">
    <property type="entry name" value="MFS_trans_sf"/>
</dbReference>
<comment type="subcellular location">
    <subcellularLocation>
        <location evidence="1">Membrane</location>
        <topology evidence="1">Multi-pass membrane protein</topology>
    </subcellularLocation>
</comment>
<protein>
    <recommendedName>
        <fullName evidence="8">Acetyl-coenzyme A transporter 1</fullName>
    </recommendedName>
</protein>
<keyword evidence="4 5" id="KW-0472">Membrane</keyword>
<reference evidence="6" key="1">
    <citation type="submission" date="2020-12" db="EMBL/GenBank/DDBJ databases">
        <authorList>
            <person name="Iha C."/>
        </authorList>
    </citation>
    <scope>NUCLEOTIDE SEQUENCE</scope>
</reference>
<dbReference type="GO" id="GO:0016020">
    <property type="term" value="C:membrane"/>
    <property type="evidence" value="ECO:0007669"/>
    <property type="project" value="UniProtKB-SubCell"/>
</dbReference>
<evidence type="ECO:0000256" key="3">
    <source>
        <dbReference type="ARBA" id="ARBA00022989"/>
    </source>
</evidence>
<dbReference type="OrthoDB" id="6415790at2759"/>
<evidence type="ECO:0000256" key="4">
    <source>
        <dbReference type="ARBA" id="ARBA00023136"/>
    </source>
</evidence>
<keyword evidence="2 5" id="KW-0812">Transmembrane</keyword>
<dbReference type="PANTHER" id="PTHR12778:SF9">
    <property type="entry name" value="ACETYL-COENZYME A TRANSPORTER 1"/>
    <property type="match status" value="1"/>
</dbReference>
<feature type="transmembrane region" description="Helical" evidence="5">
    <location>
        <begin position="354"/>
        <end position="372"/>
    </location>
</feature>
<feature type="transmembrane region" description="Helical" evidence="5">
    <location>
        <begin position="286"/>
        <end position="307"/>
    </location>
</feature>
<dbReference type="PANTHER" id="PTHR12778">
    <property type="entry name" value="SOLUTE CARRIER FAMILY 33 ACETYL-COA TRANSPORTER -RELATED"/>
    <property type="match status" value="1"/>
</dbReference>
<dbReference type="Proteomes" id="UP000708148">
    <property type="component" value="Unassembled WGS sequence"/>
</dbReference>
<evidence type="ECO:0008006" key="8">
    <source>
        <dbReference type="Google" id="ProtNLM"/>
    </source>
</evidence>
<evidence type="ECO:0000256" key="1">
    <source>
        <dbReference type="ARBA" id="ARBA00004141"/>
    </source>
</evidence>
<dbReference type="SUPFAM" id="SSF103473">
    <property type="entry name" value="MFS general substrate transporter"/>
    <property type="match status" value="1"/>
</dbReference>
<feature type="transmembrane region" description="Helical" evidence="5">
    <location>
        <begin position="159"/>
        <end position="182"/>
    </location>
</feature>
<evidence type="ECO:0000313" key="7">
    <source>
        <dbReference type="Proteomes" id="UP000708148"/>
    </source>
</evidence>
<dbReference type="Pfam" id="PF13000">
    <property type="entry name" value="Acatn"/>
    <property type="match status" value="3"/>
</dbReference>
<feature type="transmembrane region" description="Helical" evidence="5">
    <location>
        <begin position="113"/>
        <end position="139"/>
    </location>
</feature>
<evidence type="ECO:0000256" key="2">
    <source>
        <dbReference type="ARBA" id="ARBA00022692"/>
    </source>
</evidence>
<gene>
    <name evidence="6" type="ORF">OSTQU699_LOCUS3465</name>
</gene>
<organism evidence="6 7">
    <name type="scientific">Ostreobium quekettii</name>
    <dbReference type="NCBI Taxonomy" id="121088"/>
    <lineage>
        <taxon>Eukaryota</taxon>
        <taxon>Viridiplantae</taxon>
        <taxon>Chlorophyta</taxon>
        <taxon>core chlorophytes</taxon>
        <taxon>Ulvophyceae</taxon>
        <taxon>TCBD clade</taxon>
        <taxon>Bryopsidales</taxon>
        <taxon>Ostreobineae</taxon>
        <taxon>Ostreobiaceae</taxon>
        <taxon>Ostreobium</taxon>
    </lineage>
</organism>
<proteinExistence type="predicted"/>
<dbReference type="InterPro" id="IPR004752">
    <property type="entry name" value="AmpG_permease/AT-1"/>
</dbReference>
<dbReference type="GO" id="GO:0008521">
    <property type="term" value="F:acetyl-CoA transmembrane transporter activity"/>
    <property type="evidence" value="ECO:0007669"/>
    <property type="project" value="InterPro"/>
</dbReference>
<evidence type="ECO:0000313" key="6">
    <source>
        <dbReference type="EMBL" id="CAD7698104.1"/>
    </source>
</evidence>
<evidence type="ECO:0000256" key="5">
    <source>
        <dbReference type="SAM" id="Phobius"/>
    </source>
</evidence>
<dbReference type="GO" id="GO:0035348">
    <property type="term" value="P:acetyl-CoA transmembrane transport"/>
    <property type="evidence" value="ECO:0007669"/>
    <property type="project" value="InterPro"/>
</dbReference>
<dbReference type="AlphaFoldDB" id="A0A8S1IT10"/>
<feature type="transmembrane region" description="Helical" evidence="5">
    <location>
        <begin position="80"/>
        <end position="101"/>
    </location>
</feature>
<feature type="transmembrane region" description="Helical" evidence="5">
    <location>
        <begin position="428"/>
        <end position="447"/>
    </location>
</feature>
<comment type="caution">
    <text evidence="6">The sequence shown here is derived from an EMBL/GenBank/DDBJ whole genome shotgun (WGS) entry which is preliminary data.</text>
</comment>
<keyword evidence="3 5" id="KW-1133">Transmembrane helix</keyword>
<dbReference type="InterPro" id="IPR024371">
    <property type="entry name" value="AcetylCoA_trans_1-like"/>
</dbReference>
<accession>A0A8S1IT10</accession>
<keyword evidence="7" id="KW-1185">Reference proteome</keyword>
<sequence length="469" mass="51439">MLCCRPFLLQANASYTEIGLFSITSYPYSSKLLWSPIVDAVYSPSFGRRKSWIVPIQTISALLLFTLGDQAQSFLESTDIFRLSVLFFVFVVLAATQDIAVDGWALTLLPKHHAGYAATCQTIGLNLGYFISFTVFLALNDPDFCNKHLRVEPSEVGLVTLSSYMKFWGVVYGIVTLCVALLKQEGTISKSQDSDLPNGSMGELSRAYKQLWAVVRLPAVRQLTVFLLICRVGSLAAESASPLKLLDKGVCKEALAGLVLLEFPLEIVSAVLAGRWAARRSAFGPYLVAYHMRLVLACLITALVYVFPGNAEGFGSHPVMFSALALIGVLTSFMGTLSFTSLGSFYNKISDPQMGGAYLTLLNTIANMGWSLPKVPVYWLMDLLTVRECKGPANENWHHFCPSGKHQALGSNPCTDVGGSCVVTFDGYYPLVYGMVVVGVLLGQYFCRLLPKLEAIPADQWHAKELKRE</sequence>